<dbReference type="AlphaFoldDB" id="A0A0F8X3P8"/>
<organism evidence="1">
    <name type="scientific">marine sediment metagenome</name>
    <dbReference type="NCBI Taxonomy" id="412755"/>
    <lineage>
        <taxon>unclassified sequences</taxon>
        <taxon>metagenomes</taxon>
        <taxon>ecological metagenomes</taxon>
    </lineage>
</organism>
<gene>
    <name evidence="1" type="ORF">LCGC14_2993110</name>
</gene>
<protein>
    <submittedName>
        <fullName evidence="1">Uncharacterized protein</fullName>
    </submittedName>
</protein>
<reference evidence="1" key="1">
    <citation type="journal article" date="2015" name="Nature">
        <title>Complex archaea that bridge the gap between prokaryotes and eukaryotes.</title>
        <authorList>
            <person name="Spang A."/>
            <person name="Saw J.H."/>
            <person name="Jorgensen S.L."/>
            <person name="Zaremba-Niedzwiedzka K."/>
            <person name="Martijn J."/>
            <person name="Lind A.E."/>
            <person name="van Eijk R."/>
            <person name="Schleper C."/>
            <person name="Guy L."/>
            <person name="Ettema T.J."/>
        </authorList>
    </citation>
    <scope>NUCLEOTIDE SEQUENCE</scope>
</reference>
<evidence type="ECO:0000313" key="1">
    <source>
        <dbReference type="EMBL" id="KKK63553.1"/>
    </source>
</evidence>
<comment type="caution">
    <text evidence="1">The sequence shown here is derived from an EMBL/GenBank/DDBJ whole genome shotgun (WGS) entry which is preliminary data.</text>
</comment>
<dbReference type="EMBL" id="LAZR01061452">
    <property type="protein sequence ID" value="KKK63553.1"/>
    <property type="molecule type" value="Genomic_DNA"/>
</dbReference>
<proteinExistence type="predicted"/>
<sequence>MSVEDYMASIPARYWTNPVKTVHSSNNSGFINTVYLETITVVEIPCCVSLMVLVGAKHHSKDCEAVKAVQSWRGRWF</sequence>
<accession>A0A0F8X3P8</accession>
<name>A0A0F8X3P8_9ZZZZ</name>